<dbReference type="GO" id="GO:0004523">
    <property type="term" value="F:RNA-DNA hybrid ribonuclease activity"/>
    <property type="evidence" value="ECO:0007669"/>
    <property type="project" value="InterPro"/>
</dbReference>
<dbReference type="InterPro" id="IPR036397">
    <property type="entry name" value="RNaseH_sf"/>
</dbReference>
<dbReference type="PANTHER" id="PTHR47723:SF17">
    <property type="entry name" value="OS05G0353850 PROTEIN"/>
    <property type="match status" value="1"/>
</dbReference>
<dbReference type="GO" id="GO:0003676">
    <property type="term" value="F:nucleic acid binding"/>
    <property type="evidence" value="ECO:0007669"/>
    <property type="project" value="InterPro"/>
</dbReference>
<dbReference type="InterPro" id="IPR044730">
    <property type="entry name" value="RNase_H-like_dom_plant"/>
</dbReference>
<dbReference type="CDD" id="cd06222">
    <property type="entry name" value="RNase_H_like"/>
    <property type="match status" value="1"/>
</dbReference>
<dbReference type="InterPro" id="IPR053151">
    <property type="entry name" value="RNase_H-like"/>
</dbReference>
<dbReference type="EnsemblPlants" id="EMT24336">
    <property type="protein sequence ID" value="EMT24336"/>
    <property type="gene ID" value="F775_52389"/>
</dbReference>
<reference evidence="1" key="1">
    <citation type="submission" date="2015-06" db="UniProtKB">
        <authorList>
            <consortium name="EnsemblPlants"/>
        </authorList>
    </citation>
    <scope>IDENTIFICATION</scope>
</reference>
<accession>M8CLN5</accession>
<dbReference type="Gene3D" id="3.30.420.10">
    <property type="entry name" value="Ribonuclease H-like superfamily/Ribonuclease H"/>
    <property type="match status" value="1"/>
</dbReference>
<dbReference type="Pfam" id="PF13456">
    <property type="entry name" value="RVT_3"/>
    <property type="match status" value="1"/>
</dbReference>
<dbReference type="AlphaFoldDB" id="M8CLN5"/>
<sequence length="262" mass="28356">MACLAAPAASFAPFCRGPFASPANLYRPPASIASLSPSSPPFYPSRVMVRWKAPPAGWLKLNFDGSVYNDGSGRASVGGAIRDCNGRVCRLRRADGALDGGHSGGEGTHPRAAPRVESLPRQCHCLVALCVAFAEPTEHSRVGIVEARALIRGLRLALSRFRGRLVAEGDDLMLVELLTGEETQTRVPQAMQDEILMLLGCFAAYKVQHIFREGNQVAHVLCKEAYQRPGVWAGGIVPHAVWEKAQDDVHGVAHERLCKKKL</sequence>
<organism evidence="1">
    <name type="scientific">Aegilops tauschii</name>
    <name type="common">Tausch's goatgrass</name>
    <name type="synonym">Aegilops squarrosa</name>
    <dbReference type="NCBI Taxonomy" id="37682"/>
    <lineage>
        <taxon>Eukaryota</taxon>
        <taxon>Viridiplantae</taxon>
        <taxon>Streptophyta</taxon>
        <taxon>Embryophyta</taxon>
        <taxon>Tracheophyta</taxon>
        <taxon>Spermatophyta</taxon>
        <taxon>Magnoliopsida</taxon>
        <taxon>Liliopsida</taxon>
        <taxon>Poales</taxon>
        <taxon>Poaceae</taxon>
        <taxon>BOP clade</taxon>
        <taxon>Pooideae</taxon>
        <taxon>Triticodae</taxon>
        <taxon>Triticeae</taxon>
        <taxon>Triticinae</taxon>
        <taxon>Aegilops</taxon>
    </lineage>
</organism>
<dbReference type="InterPro" id="IPR012337">
    <property type="entry name" value="RNaseH-like_sf"/>
</dbReference>
<protein>
    <submittedName>
        <fullName evidence="1">Uncharacterized protein</fullName>
    </submittedName>
</protein>
<proteinExistence type="predicted"/>
<evidence type="ECO:0000313" key="1">
    <source>
        <dbReference type="EnsemblPlants" id="EMT24336"/>
    </source>
</evidence>
<dbReference type="InterPro" id="IPR002156">
    <property type="entry name" value="RNaseH_domain"/>
</dbReference>
<dbReference type="PANTHER" id="PTHR47723">
    <property type="entry name" value="OS05G0353850 PROTEIN"/>
    <property type="match status" value="1"/>
</dbReference>
<dbReference type="SUPFAM" id="SSF53098">
    <property type="entry name" value="Ribonuclease H-like"/>
    <property type="match status" value="1"/>
</dbReference>
<name>M8CLN5_AEGTA</name>